<dbReference type="eggNOG" id="ENOG5032KJC">
    <property type="taxonomic scope" value="Bacteria"/>
</dbReference>
<sequence length="142" mass="15806">MEDTWRDIVAPRAVLAELHNAVQQYGADPRRLAALLHVPHEVWTDAYVFTEPLRDLRTAIGEASMLHAELLREIGPGHALDGVELRVIARATPQDDVIVQTADGRVALVHMTWSGHPEKPPWPTTEPVTSPENLAGLIELRY</sequence>
<dbReference type="EMBL" id="BAGZ01000017">
    <property type="protein sequence ID" value="GAB78919.1"/>
    <property type="molecule type" value="Genomic_DNA"/>
</dbReference>
<reference evidence="1 2" key="1">
    <citation type="submission" date="2012-08" db="EMBL/GenBank/DDBJ databases">
        <title>Whole genome shotgun sequence of Austwickia chelonae NBRC 105200.</title>
        <authorList>
            <person name="Yoshida I."/>
            <person name="Hosoyama A."/>
            <person name="Tsuchikane K."/>
            <person name="Katsumata H."/>
            <person name="Ando Y."/>
            <person name="Ohji S."/>
            <person name="Hamada M."/>
            <person name="Tamura T."/>
            <person name="Yamazoe A."/>
            <person name="Yamazaki S."/>
            <person name="Fujita N."/>
        </authorList>
    </citation>
    <scope>NUCLEOTIDE SEQUENCE [LARGE SCALE GENOMIC DNA]</scope>
    <source>
        <strain evidence="1 2">NBRC 105200</strain>
    </source>
</reference>
<evidence type="ECO:0000313" key="1">
    <source>
        <dbReference type="EMBL" id="GAB78919.1"/>
    </source>
</evidence>
<comment type="caution">
    <text evidence="1">The sequence shown here is derived from an EMBL/GenBank/DDBJ whole genome shotgun (WGS) entry which is preliminary data.</text>
</comment>
<dbReference type="Proteomes" id="UP000008495">
    <property type="component" value="Unassembled WGS sequence"/>
</dbReference>
<gene>
    <name evidence="1" type="ORF">AUCHE_17_01330</name>
</gene>
<protein>
    <submittedName>
        <fullName evidence="1">Uncharacterized protein</fullName>
    </submittedName>
</protein>
<organism evidence="1 2">
    <name type="scientific">Austwickia chelonae NBRC 105200</name>
    <dbReference type="NCBI Taxonomy" id="1184607"/>
    <lineage>
        <taxon>Bacteria</taxon>
        <taxon>Bacillati</taxon>
        <taxon>Actinomycetota</taxon>
        <taxon>Actinomycetes</taxon>
        <taxon>Micrococcales</taxon>
        <taxon>Dermatophilaceae</taxon>
        <taxon>Austwickia</taxon>
    </lineage>
</organism>
<name>K6VQ90_9MICO</name>
<dbReference type="AlphaFoldDB" id="K6VQ90"/>
<evidence type="ECO:0000313" key="2">
    <source>
        <dbReference type="Proteomes" id="UP000008495"/>
    </source>
</evidence>
<accession>K6VQ90</accession>
<keyword evidence="2" id="KW-1185">Reference proteome</keyword>
<proteinExistence type="predicted"/>